<evidence type="ECO:0000313" key="2">
    <source>
        <dbReference type="EMBL" id="MTD59731.1"/>
    </source>
</evidence>
<dbReference type="RefSeq" id="WP_154779425.1">
    <property type="nucleotide sequence ID" value="NZ_WMBC01000001.1"/>
</dbReference>
<dbReference type="EMBL" id="WMBC01000001">
    <property type="protein sequence ID" value="MTD59731.1"/>
    <property type="molecule type" value="Genomic_DNA"/>
</dbReference>
<sequence length="784" mass="89693">MGYWISQFVQVLIGYIFLMYLWPSVVFRKKLYGKSLTFRFAFCTTVSILLVNTMVLALGLLHILKAGVVFVIFYGIFAISVLKKKELRTGFLAQIRTFFSGTLGWKTLLLRLIDTVKNIGTVSLKWLNRKTKGKKIEYSVLAVLIIFGVIYFSYGAFQCHSYGWGDMYVHHAWIYGLKEGNIFSEGVYPEAMHCFVYCMNVMFGIPVYSCLLFLGEIHASAFLVAVYCLFREVMKSKYTVYFILAAFLTVDVVCVDEIYGISRLQYTIPQEFGLYTQFLCVMYLIRFMRKKQDSKEKRDDLFLFMMSLAASLAIHFYVTIMAFFLCGSFAVFGITKIFQKKNFGRLLAAVIAGVIISTMPMVLAFVSGTPLQGSLNWGMNIINGTDTKEGRTQVAQSITDESNMEEAAQNLIDNNGETQQNQLQMSSDGDAAGQNGNAVQVQKKVSLQERLKKIIDDVKLVYKYGYAQLYGSSRAVWLLRFTLIALVLGVLNTIVSFIRFRKVPFEMYWGITFASVVFMVLYAAPFLGLPEIIAGARLCLTEQVLLLAMMAIPVDQLLFLLGKTKAGSLAPYVSVLGVAAIYAGTNYFGVFHGYLYYELTRYNSAVELTNSIIDEYPQYMYTIISTTEEMYQAIESGRHEELLDFYYKSKQEQYYIPTEYLFFYVEKEPIYYAQYHFFSGPSWLAQSKYTKYYEYSNAVLSQGDDIKNEKISEKLVGEPLAVIGKASDAYSNIKNRQIIESEINDWCMNFKSCFPNEMKTYYEDENFVCYVIKQNPDRLYDLSN</sequence>
<feature type="transmembrane region" description="Helical" evidence="1">
    <location>
        <begin position="38"/>
        <end position="57"/>
    </location>
</feature>
<comment type="caution">
    <text evidence="2">The sequence shown here is derived from an EMBL/GenBank/DDBJ whole genome shotgun (WGS) entry which is preliminary data.</text>
</comment>
<proteinExistence type="predicted"/>
<feature type="transmembrane region" description="Helical" evidence="1">
    <location>
        <begin position="346"/>
        <end position="366"/>
    </location>
</feature>
<gene>
    <name evidence="2" type="ORF">GKZ57_00175</name>
</gene>
<dbReference type="AlphaFoldDB" id="A0A844GGA2"/>
<feature type="transmembrane region" description="Helical" evidence="1">
    <location>
        <begin position="138"/>
        <end position="157"/>
    </location>
</feature>
<feature type="transmembrane region" description="Helical" evidence="1">
    <location>
        <begin position="572"/>
        <end position="597"/>
    </location>
</feature>
<feature type="transmembrane region" description="Helical" evidence="1">
    <location>
        <begin position="205"/>
        <end position="229"/>
    </location>
</feature>
<dbReference type="Proteomes" id="UP000437824">
    <property type="component" value="Unassembled WGS sequence"/>
</dbReference>
<keyword evidence="1" id="KW-0472">Membrane</keyword>
<reference evidence="2 3" key="1">
    <citation type="submission" date="2019-11" db="EMBL/GenBank/DDBJ databases">
        <title>Draft genome sequence of Blautia luti DSM 14534T, isolated from human stool.</title>
        <authorList>
            <person name="Ortiz R."/>
            <person name="Melis-Arcos F."/>
            <person name="Covarrubias P."/>
            <person name="Cardenas J.P."/>
            <person name="Perez-Donoso J."/>
            <person name="Almonacid D."/>
        </authorList>
    </citation>
    <scope>NUCLEOTIDE SEQUENCE [LARGE SCALE GENOMIC DNA]</scope>
    <source>
        <strain evidence="2 3">DSM 14534</strain>
    </source>
</reference>
<feature type="transmembrane region" description="Helical" evidence="1">
    <location>
        <begin position="6"/>
        <end position="26"/>
    </location>
</feature>
<feature type="transmembrane region" description="Helical" evidence="1">
    <location>
        <begin position="477"/>
        <end position="501"/>
    </location>
</feature>
<feature type="transmembrane region" description="Helical" evidence="1">
    <location>
        <begin position="241"/>
        <end position="260"/>
    </location>
</feature>
<keyword evidence="1" id="KW-1133">Transmembrane helix</keyword>
<name>A0A844GGA2_9FIRM</name>
<protein>
    <submittedName>
        <fullName evidence="2">Uncharacterized protein</fullName>
    </submittedName>
</protein>
<organism evidence="2 3">
    <name type="scientific">Blautia luti DSM 14534 = JCM 17040</name>
    <dbReference type="NCBI Taxonomy" id="649762"/>
    <lineage>
        <taxon>Bacteria</taxon>
        <taxon>Bacillati</taxon>
        <taxon>Bacillota</taxon>
        <taxon>Clostridia</taxon>
        <taxon>Lachnospirales</taxon>
        <taxon>Lachnospiraceae</taxon>
        <taxon>Blautia</taxon>
    </lineage>
</organism>
<accession>A0A844GGA2</accession>
<evidence type="ECO:0000313" key="3">
    <source>
        <dbReference type="Proteomes" id="UP000437824"/>
    </source>
</evidence>
<evidence type="ECO:0000256" key="1">
    <source>
        <dbReference type="SAM" id="Phobius"/>
    </source>
</evidence>
<feature type="transmembrane region" description="Helical" evidence="1">
    <location>
        <begin position="301"/>
        <end position="334"/>
    </location>
</feature>
<keyword evidence="1" id="KW-0812">Transmembrane</keyword>
<feature type="transmembrane region" description="Helical" evidence="1">
    <location>
        <begin position="507"/>
        <end position="527"/>
    </location>
</feature>
<feature type="transmembrane region" description="Helical" evidence="1">
    <location>
        <begin position="63"/>
        <end position="82"/>
    </location>
</feature>